<proteinExistence type="predicted"/>
<keyword evidence="3" id="KW-1185">Reference proteome</keyword>
<accession>A0A919F679</accession>
<comment type="caution">
    <text evidence="2">The sequence shown here is derived from an EMBL/GenBank/DDBJ whole genome shotgun (WGS) entry which is preliminary data.</text>
</comment>
<dbReference type="RefSeq" id="WP_434028752.1">
    <property type="nucleotide sequence ID" value="NZ_BNBA01000006.1"/>
</dbReference>
<dbReference type="EMBL" id="BNBA01000006">
    <property type="protein sequence ID" value="GHH50273.1"/>
    <property type="molecule type" value="Genomic_DNA"/>
</dbReference>
<evidence type="ECO:0000313" key="3">
    <source>
        <dbReference type="Proteomes" id="UP000623958"/>
    </source>
</evidence>
<evidence type="ECO:0000313" key="2">
    <source>
        <dbReference type="EMBL" id="GHH50273.1"/>
    </source>
</evidence>
<reference evidence="2" key="1">
    <citation type="journal article" date="2014" name="Int. J. Syst. Evol. Microbiol.">
        <title>Complete genome sequence of Corynebacterium casei LMG S-19264T (=DSM 44701T), isolated from a smear-ripened cheese.</title>
        <authorList>
            <consortium name="US DOE Joint Genome Institute (JGI-PGF)"/>
            <person name="Walter F."/>
            <person name="Albersmeier A."/>
            <person name="Kalinowski J."/>
            <person name="Ruckert C."/>
        </authorList>
    </citation>
    <scope>NUCLEOTIDE SEQUENCE</scope>
    <source>
        <strain evidence="2">JCM 13306</strain>
    </source>
</reference>
<organism evidence="2 3">
    <name type="scientific">Xanthomonas boreopolis</name>
    <dbReference type="NCBI Taxonomy" id="86183"/>
    <lineage>
        <taxon>Bacteria</taxon>
        <taxon>Pseudomonadati</taxon>
        <taxon>Pseudomonadota</taxon>
        <taxon>Gammaproteobacteria</taxon>
        <taxon>Lysobacterales</taxon>
        <taxon>Lysobacteraceae</taxon>
        <taxon>Xanthomonas</taxon>
    </lineage>
</organism>
<dbReference type="Proteomes" id="UP000623958">
    <property type="component" value="Unassembled WGS sequence"/>
</dbReference>
<feature type="region of interest" description="Disordered" evidence="1">
    <location>
        <begin position="74"/>
        <end position="93"/>
    </location>
</feature>
<name>A0A919F679_9XANT</name>
<reference evidence="2" key="2">
    <citation type="submission" date="2020-09" db="EMBL/GenBank/DDBJ databases">
        <authorList>
            <person name="Sun Q."/>
            <person name="Ohkuma M."/>
        </authorList>
    </citation>
    <scope>NUCLEOTIDE SEQUENCE</scope>
    <source>
        <strain evidence="2">JCM 13306</strain>
    </source>
</reference>
<evidence type="ECO:0000256" key="1">
    <source>
        <dbReference type="SAM" id="MobiDB-lite"/>
    </source>
</evidence>
<protein>
    <recommendedName>
        <fullName evidence="4">C2H2-type domain-containing protein</fullName>
    </recommendedName>
</protein>
<evidence type="ECO:0008006" key="4">
    <source>
        <dbReference type="Google" id="ProtNLM"/>
    </source>
</evidence>
<dbReference type="AlphaFoldDB" id="A0A919F679"/>
<gene>
    <name evidence="2" type="ORF">GCM10009090_10900</name>
</gene>
<sequence length="93" mass="10373">MSNANLKLSGNRCQCPTCGQFFNSVSVFDRHRVGSFDDPANPRRCLTIRQMLAKGFAQNGKGYWVRHRRKAGTIRRQRATEGHPGTTVVPLAA</sequence>